<sequence length="525" mass="56111">MTRRGGWAVVVPEGYRVGPWRIGTPIASGCWGSVYAAERVDGEGPSIAACKFLPGNALTPAQRATVEDLASRERAFGANVRSEHLIQTYEVLDVADEDDKHLDGCTVIVMERARTSLREVLDGLTDQTPPPDAVAMLTGLAQALDDVHDAGWVHGDVSASNVLVMDDGDVRLADFGLSAELDGTHAYIPQLGSFDYTPAEWWSAPVDDRGVEARPSRDVWAFGVLAHRLLSGGHHPFPGCDPRTRATAVREYAATGDGMHLEPTLAAPWRELIATCLERDPSARGALAGTLADRVRALSDVPIEAGSAAPDRPADRLRTLRWHIAVGVAAATVAAVAAVGASALVSDPDSPPSSPPGERTARGPEPIVPAASAPGDIATDADVPARYRSVITKMAHRCADPLVTPAFVAAVLATESGFDRAKRSPQTGEYGIAMWTPAIFQVWAKAEEHPKRSVFNARDSIRALSDYLCWAGGVLENVPVNDPVYRAVAYRTSDKTVSDFGGVPPEYRAYAAEVRRHLREFAVPS</sequence>
<dbReference type="GO" id="GO:0004674">
    <property type="term" value="F:protein serine/threonine kinase activity"/>
    <property type="evidence" value="ECO:0007669"/>
    <property type="project" value="TreeGrafter"/>
</dbReference>
<dbReference type="InterPro" id="IPR001245">
    <property type="entry name" value="Ser-Thr/Tyr_kinase_cat_dom"/>
</dbReference>
<feature type="domain" description="Protein kinase" evidence="2">
    <location>
        <begin position="20"/>
        <end position="298"/>
    </location>
</feature>
<keyword evidence="3" id="KW-0418">Kinase</keyword>
<dbReference type="InterPro" id="IPR023346">
    <property type="entry name" value="Lysozyme-like_dom_sf"/>
</dbReference>
<dbReference type="SUPFAM" id="SSF56112">
    <property type="entry name" value="Protein kinase-like (PK-like)"/>
    <property type="match status" value="1"/>
</dbReference>
<dbReference type="KEGG" id="sgrg:L0C25_11330"/>
<dbReference type="EMBL" id="CP094970">
    <property type="protein sequence ID" value="UYM07631.1"/>
    <property type="molecule type" value="Genomic_DNA"/>
</dbReference>
<dbReference type="Proteomes" id="UP001164390">
    <property type="component" value="Chromosome"/>
</dbReference>
<dbReference type="Gene3D" id="1.10.530.10">
    <property type="match status" value="1"/>
</dbReference>
<dbReference type="Pfam" id="PF07714">
    <property type="entry name" value="PK_Tyr_Ser-Thr"/>
    <property type="match status" value="1"/>
</dbReference>
<organism evidence="3 4">
    <name type="scientific">Solicola gregarius</name>
    <dbReference type="NCBI Taxonomy" id="2908642"/>
    <lineage>
        <taxon>Bacteria</taxon>
        <taxon>Bacillati</taxon>
        <taxon>Actinomycetota</taxon>
        <taxon>Actinomycetes</taxon>
        <taxon>Propionibacteriales</taxon>
        <taxon>Nocardioidaceae</taxon>
        <taxon>Solicola</taxon>
    </lineage>
</organism>
<name>A0AA46YNM4_9ACTN</name>
<dbReference type="InterPro" id="IPR000719">
    <property type="entry name" value="Prot_kinase_dom"/>
</dbReference>
<evidence type="ECO:0000313" key="3">
    <source>
        <dbReference type="EMBL" id="UYM07631.1"/>
    </source>
</evidence>
<dbReference type="AlphaFoldDB" id="A0AA46YNM4"/>
<dbReference type="InterPro" id="IPR011009">
    <property type="entry name" value="Kinase-like_dom_sf"/>
</dbReference>
<reference evidence="3" key="1">
    <citation type="submission" date="2022-01" db="EMBL/GenBank/DDBJ databases">
        <title>Nocardioidaceae gen. sp. A5X3R13.</title>
        <authorList>
            <person name="Lopez Marin M.A."/>
            <person name="Uhlik O."/>
        </authorList>
    </citation>
    <scope>NUCLEOTIDE SEQUENCE</scope>
    <source>
        <strain evidence="3">A5X3R13</strain>
    </source>
</reference>
<proteinExistence type="predicted"/>
<dbReference type="RefSeq" id="WP_271636607.1">
    <property type="nucleotide sequence ID" value="NZ_CP094970.1"/>
</dbReference>
<evidence type="ECO:0000313" key="4">
    <source>
        <dbReference type="Proteomes" id="UP001164390"/>
    </source>
</evidence>
<dbReference type="GO" id="GO:0005524">
    <property type="term" value="F:ATP binding"/>
    <property type="evidence" value="ECO:0007669"/>
    <property type="project" value="InterPro"/>
</dbReference>
<keyword evidence="4" id="KW-1185">Reference proteome</keyword>
<evidence type="ECO:0000256" key="1">
    <source>
        <dbReference type="SAM" id="MobiDB-lite"/>
    </source>
</evidence>
<gene>
    <name evidence="3" type="ORF">L0C25_11330</name>
</gene>
<evidence type="ECO:0000259" key="2">
    <source>
        <dbReference type="PROSITE" id="PS50011"/>
    </source>
</evidence>
<keyword evidence="3" id="KW-0808">Transferase</keyword>
<dbReference type="SUPFAM" id="SSF53955">
    <property type="entry name" value="Lysozyme-like"/>
    <property type="match status" value="1"/>
</dbReference>
<feature type="region of interest" description="Disordered" evidence="1">
    <location>
        <begin position="344"/>
        <end position="376"/>
    </location>
</feature>
<dbReference type="PANTHER" id="PTHR24359">
    <property type="entry name" value="SERINE/THREONINE-PROTEIN KINASE SBK1"/>
    <property type="match status" value="1"/>
</dbReference>
<dbReference type="Gene3D" id="1.10.510.10">
    <property type="entry name" value="Transferase(Phosphotransferase) domain 1"/>
    <property type="match status" value="1"/>
</dbReference>
<protein>
    <submittedName>
        <fullName evidence="3">Protein kinase</fullName>
    </submittedName>
</protein>
<dbReference type="PANTHER" id="PTHR24359:SF1">
    <property type="entry name" value="INHIBITOR OF NUCLEAR FACTOR KAPPA-B KINASE EPSILON SUBUNIT HOMOLOG 1-RELATED"/>
    <property type="match status" value="1"/>
</dbReference>
<accession>A0AA46YNM4</accession>
<dbReference type="Gene3D" id="3.30.200.20">
    <property type="entry name" value="Phosphorylase Kinase, domain 1"/>
    <property type="match status" value="1"/>
</dbReference>
<dbReference type="PROSITE" id="PS50011">
    <property type="entry name" value="PROTEIN_KINASE_DOM"/>
    <property type="match status" value="1"/>
</dbReference>